<proteinExistence type="predicted"/>
<dbReference type="Proteomes" id="UP001150581">
    <property type="component" value="Unassembled WGS sequence"/>
</dbReference>
<organism evidence="1 2">
    <name type="scientific">Kickxella alabastrina</name>
    <dbReference type="NCBI Taxonomy" id="61397"/>
    <lineage>
        <taxon>Eukaryota</taxon>
        <taxon>Fungi</taxon>
        <taxon>Fungi incertae sedis</taxon>
        <taxon>Zoopagomycota</taxon>
        <taxon>Kickxellomycotina</taxon>
        <taxon>Kickxellomycetes</taxon>
        <taxon>Kickxellales</taxon>
        <taxon>Kickxellaceae</taxon>
        <taxon>Kickxella</taxon>
    </lineage>
</organism>
<evidence type="ECO:0000313" key="2">
    <source>
        <dbReference type="Proteomes" id="UP001150581"/>
    </source>
</evidence>
<name>A0ACC1I8Z1_9FUNG</name>
<gene>
    <name evidence="1" type="ORF">LPJ66_008240</name>
</gene>
<reference evidence="1" key="1">
    <citation type="submission" date="2022-07" db="EMBL/GenBank/DDBJ databases">
        <title>Phylogenomic reconstructions and comparative analyses of Kickxellomycotina fungi.</title>
        <authorList>
            <person name="Reynolds N.K."/>
            <person name="Stajich J.E."/>
            <person name="Barry K."/>
            <person name="Grigoriev I.V."/>
            <person name="Crous P."/>
            <person name="Smith M.E."/>
        </authorList>
    </citation>
    <scope>NUCLEOTIDE SEQUENCE</scope>
    <source>
        <strain evidence="1">Benny 63K</strain>
    </source>
</reference>
<protein>
    <submittedName>
        <fullName evidence="1">Uncharacterized protein</fullName>
    </submittedName>
</protein>
<sequence length="278" mass="29915">MAGMADGCLMIVDRTRDEFVVPKVSKFDDSLLLDHLEVFSTSGTTGVAAAAAAGSNPSSFKKSTGANPVTFWRVSNKPITSISFAPTDNTSGNGGGFPHHVAVTCEDGGLRIIDYLHETLHSVHASYFGGLTCSAWSPDSRFVIAGGKDDLLSIWSTHDYTLVARCEGHESWVRSIVFDPLGHGDENTYRFMSVGEDGRLLVWDFSLGALHRPRGAGAGGGGRVRGNLPVVLPLVSVPVHGTAVECLRVTRELIVTACRRGIVRVWKRPVAFDISEYL</sequence>
<comment type="caution">
    <text evidence="1">The sequence shown here is derived from an EMBL/GenBank/DDBJ whole genome shotgun (WGS) entry which is preliminary data.</text>
</comment>
<keyword evidence="2" id="KW-1185">Reference proteome</keyword>
<accession>A0ACC1I8Z1</accession>
<evidence type="ECO:0000313" key="1">
    <source>
        <dbReference type="EMBL" id="KAJ1889061.1"/>
    </source>
</evidence>
<dbReference type="EMBL" id="JANBPG010001618">
    <property type="protein sequence ID" value="KAJ1889061.1"/>
    <property type="molecule type" value="Genomic_DNA"/>
</dbReference>